<proteinExistence type="predicted"/>
<reference evidence="2 3" key="1">
    <citation type="journal article" date="2024" name="BMC Genomics">
        <title>De novo assembly and annotation of Popillia japonica's genome with initial clues to its potential as an invasive pest.</title>
        <authorList>
            <person name="Cucini C."/>
            <person name="Boschi S."/>
            <person name="Funari R."/>
            <person name="Cardaioli E."/>
            <person name="Iannotti N."/>
            <person name="Marturano G."/>
            <person name="Paoli F."/>
            <person name="Bruttini M."/>
            <person name="Carapelli A."/>
            <person name="Frati F."/>
            <person name="Nardi F."/>
        </authorList>
    </citation>
    <scope>NUCLEOTIDE SEQUENCE [LARGE SCALE GENOMIC DNA]</scope>
    <source>
        <strain evidence="2">DMR45628</strain>
    </source>
</reference>
<protein>
    <submittedName>
        <fullName evidence="2">Reverse transcriptase (RNA-dependent DNA polymerase)</fullName>
    </submittedName>
</protein>
<keyword evidence="2" id="KW-0808">Transferase</keyword>
<dbReference type="Proteomes" id="UP001458880">
    <property type="component" value="Unassembled WGS sequence"/>
</dbReference>
<sequence>MLKNLYNGANISIKVGKDVSGSVPLREGLLQGEILSPLLFAIYINDLEDYLRKSKLSDINVDGETDIILLAYGDDLALVSDPPISLQRKLNILGRYCDANLLTINVAKTKILPFHQGRSPEPRIFKYNESVLEVVNNFCYLGVNFSSSGKFLVNKTFIQNKASAKVNNILAKGCSQSWGEKKILLESIVKSVVLYAAKIWGVNYVDKLETTQLRFLKGLLKCSRSTPNSMLRAETGTDHICSQIIKRALTWLYKSYNMENHRFPRLIIQRLVRLDVTTESNELNWFTQLRSLLARYDIVMPELSMLSKAAIRIITDKVISFNRNKDLVTVNNCKFNDYYKYIKRTFNTENYLLERLPIAKARMIANIRMTNKHNVSIYYKNLKYQWNTTEICMNCNLQEDETLHHFLFRWPLYQQFRNFYLNTHLPTSDVDVENPEICSLMSNLNSVKVNNIFLFMVESLALRSFSINE</sequence>
<dbReference type="InterPro" id="IPR000477">
    <property type="entry name" value="RT_dom"/>
</dbReference>
<dbReference type="EMBL" id="JASPKY010000744">
    <property type="protein sequence ID" value="KAK9685855.1"/>
    <property type="molecule type" value="Genomic_DNA"/>
</dbReference>
<name>A0AAW1I946_POPJA</name>
<gene>
    <name evidence="2" type="ORF">QE152_g37631</name>
</gene>
<keyword evidence="2" id="KW-0695">RNA-directed DNA polymerase</keyword>
<comment type="caution">
    <text evidence="2">The sequence shown here is derived from an EMBL/GenBank/DDBJ whole genome shotgun (WGS) entry which is preliminary data.</text>
</comment>
<dbReference type="SUPFAM" id="SSF56672">
    <property type="entry name" value="DNA/RNA polymerases"/>
    <property type="match status" value="1"/>
</dbReference>
<dbReference type="GO" id="GO:0003964">
    <property type="term" value="F:RNA-directed DNA polymerase activity"/>
    <property type="evidence" value="ECO:0007669"/>
    <property type="project" value="UniProtKB-KW"/>
</dbReference>
<dbReference type="InterPro" id="IPR043502">
    <property type="entry name" value="DNA/RNA_pol_sf"/>
</dbReference>
<organism evidence="2 3">
    <name type="scientific">Popillia japonica</name>
    <name type="common">Japanese beetle</name>
    <dbReference type="NCBI Taxonomy" id="7064"/>
    <lineage>
        <taxon>Eukaryota</taxon>
        <taxon>Metazoa</taxon>
        <taxon>Ecdysozoa</taxon>
        <taxon>Arthropoda</taxon>
        <taxon>Hexapoda</taxon>
        <taxon>Insecta</taxon>
        <taxon>Pterygota</taxon>
        <taxon>Neoptera</taxon>
        <taxon>Endopterygota</taxon>
        <taxon>Coleoptera</taxon>
        <taxon>Polyphaga</taxon>
        <taxon>Scarabaeiformia</taxon>
        <taxon>Scarabaeidae</taxon>
        <taxon>Rutelinae</taxon>
        <taxon>Popillia</taxon>
    </lineage>
</organism>
<keyword evidence="3" id="KW-1185">Reference proteome</keyword>
<evidence type="ECO:0000259" key="1">
    <source>
        <dbReference type="PROSITE" id="PS50878"/>
    </source>
</evidence>
<dbReference type="AlphaFoldDB" id="A0AAW1I946"/>
<keyword evidence="2" id="KW-0548">Nucleotidyltransferase</keyword>
<feature type="domain" description="Reverse transcriptase" evidence="1">
    <location>
        <begin position="1"/>
        <end position="145"/>
    </location>
</feature>
<dbReference type="PANTHER" id="PTHR47027:SF20">
    <property type="entry name" value="REVERSE TRANSCRIPTASE-LIKE PROTEIN WITH RNA-DIRECTED DNA POLYMERASE DOMAIN"/>
    <property type="match status" value="1"/>
</dbReference>
<evidence type="ECO:0000313" key="3">
    <source>
        <dbReference type="Proteomes" id="UP001458880"/>
    </source>
</evidence>
<accession>A0AAW1I946</accession>
<dbReference type="PANTHER" id="PTHR47027">
    <property type="entry name" value="REVERSE TRANSCRIPTASE DOMAIN-CONTAINING PROTEIN"/>
    <property type="match status" value="1"/>
</dbReference>
<evidence type="ECO:0000313" key="2">
    <source>
        <dbReference type="EMBL" id="KAK9685855.1"/>
    </source>
</evidence>
<dbReference type="Pfam" id="PF00078">
    <property type="entry name" value="RVT_1"/>
    <property type="match status" value="1"/>
</dbReference>
<dbReference type="PROSITE" id="PS50878">
    <property type="entry name" value="RT_POL"/>
    <property type="match status" value="1"/>
</dbReference>